<organism evidence="8 9">
    <name type="scientific">Aromatoleum toluolicum</name>
    <dbReference type="NCBI Taxonomy" id="90060"/>
    <lineage>
        <taxon>Bacteria</taxon>
        <taxon>Pseudomonadati</taxon>
        <taxon>Pseudomonadota</taxon>
        <taxon>Betaproteobacteria</taxon>
        <taxon>Rhodocyclales</taxon>
        <taxon>Rhodocyclaceae</taxon>
        <taxon>Aromatoleum</taxon>
    </lineage>
</organism>
<feature type="transmembrane region" description="Helical" evidence="6">
    <location>
        <begin position="59"/>
        <end position="78"/>
    </location>
</feature>
<evidence type="ECO:0000313" key="8">
    <source>
        <dbReference type="EMBL" id="NMF96355.1"/>
    </source>
</evidence>
<evidence type="ECO:0000256" key="6">
    <source>
        <dbReference type="SAM" id="Phobius"/>
    </source>
</evidence>
<feature type="transmembrane region" description="Helical" evidence="6">
    <location>
        <begin position="200"/>
        <end position="219"/>
    </location>
</feature>
<feature type="transmembrane region" description="Helical" evidence="6">
    <location>
        <begin position="28"/>
        <end position="47"/>
    </location>
</feature>
<dbReference type="InterPro" id="IPR011701">
    <property type="entry name" value="MFS"/>
</dbReference>
<evidence type="ECO:0000256" key="5">
    <source>
        <dbReference type="ARBA" id="ARBA00023136"/>
    </source>
</evidence>
<feature type="transmembrane region" description="Helical" evidence="6">
    <location>
        <begin position="142"/>
        <end position="165"/>
    </location>
</feature>
<feature type="transmembrane region" description="Helical" evidence="6">
    <location>
        <begin position="331"/>
        <end position="350"/>
    </location>
</feature>
<sequence>MFNYIDRTIISILQVPIKRDLALSDAQLGALTGLSFAIVYSTLCLPVARWADRGNRTRIVAGSLALWSAMTALTGFAGGFMTLVMLRIGVAVGEAGSVPSTHSIIADLYPARERATVLALWGLSLPAGMAYGYLFAGQLERMIGWRGTFLVIGLAGIALAPLVLWTMREPLRGRFDAPAQHAAEGADLKAALRHLWQLKAFRYLVLAGTCHAYAVYATMNWNAPFYGRVHGMALTDVSIYLALLNGFGSAIGMYLGGRLSDRAGRHDNGGRLRVVAWALLAMVPFALAQYLVASPTLSIVFGAFASILMMFYFGPIVAVPQLLVPPGMRALTSAVVIITFNLLGLGLGPVCTGLLSDLLATRLDVATDSIRYALCSATLLSVAGGVLFLVAARHLSGSGAPEEVSAATPCPVPR</sequence>
<evidence type="ECO:0000256" key="2">
    <source>
        <dbReference type="ARBA" id="ARBA00022448"/>
    </source>
</evidence>
<feature type="transmembrane region" description="Helical" evidence="6">
    <location>
        <begin position="370"/>
        <end position="392"/>
    </location>
</feature>
<dbReference type="PROSITE" id="PS50850">
    <property type="entry name" value="MFS"/>
    <property type="match status" value="1"/>
</dbReference>
<evidence type="ECO:0000256" key="1">
    <source>
        <dbReference type="ARBA" id="ARBA00004141"/>
    </source>
</evidence>
<keyword evidence="4 6" id="KW-1133">Transmembrane helix</keyword>
<reference evidence="8 9" key="1">
    <citation type="submission" date="2019-12" db="EMBL/GenBank/DDBJ databases">
        <title>Comparative genomics gives insights into the taxonomy of the Azoarcus-Aromatoleum group and reveals separate origins of nif in the plant-associated Azoarcus and non-plant-associated Aromatoleum sub-groups.</title>
        <authorList>
            <person name="Lafos M."/>
            <person name="Maluk M."/>
            <person name="Batista M."/>
            <person name="Junghare M."/>
            <person name="Carmona M."/>
            <person name="Faoro H."/>
            <person name="Cruz L.M."/>
            <person name="Battistoni F."/>
            <person name="De Souza E."/>
            <person name="Pedrosa F."/>
            <person name="Chen W.-M."/>
            <person name="Poole P.S."/>
            <person name="Dixon R.A."/>
            <person name="James E.K."/>
        </authorList>
    </citation>
    <scope>NUCLEOTIDE SEQUENCE [LARGE SCALE GENOMIC DNA]</scope>
    <source>
        <strain evidence="8 9">T</strain>
    </source>
</reference>
<keyword evidence="5 6" id="KW-0472">Membrane</keyword>
<evidence type="ECO:0000256" key="4">
    <source>
        <dbReference type="ARBA" id="ARBA00022989"/>
    </source>
</evidence>
<comment type="caution">
    <text evidence="8">The sequence shown here is derived from an EMBL/GenBank/DDBJ whole genome shotgun (WGS) entry which is preliminary data.</text>
</comment>
<dbReference type="Gene3D" id="1.20.1250.20">
    <property type="entry name" value="MFS general substrate transporter like domains"/>
    <property type="match status" value="1"/>
</dbReference>
<evidence type="ECO:0000313" key="9">
    <source>
        <dbReference type="Proteomes" id="UP000634522"/>
    </source>
</evidence>
<dbReference type="Pfam" id="PF07690">
    <property type="entry name" value="MFS_1"/>
    <property type="match status" value="1"/>
</dbReference>
<evidence type="ECO:0000256" key="3">
    <source>
        <dbReference type="ARBA" id="ARBA00022692"/>
    </source>
</evidence>
<dbReference type="InterPro" id="IPR044770">
    <property type="entry name" value="MFS_spinster-like"/>
</dbReference>
<feature type="transmembrane region" description="Helical" evidence="6">
    <location>
        <begin position="299"/>
        <end position="319"/>
    </location>
</feature>
<feature type="transmembrane region" description="Helical" evidence="6">
    <location>
        <begin position="117"/>
        <end position="136"/>
    </location>
</feature>
<name>A0ABX1NAU7_9RHOO</name>
<accession>A0ABX1NAU7</accession>
<keyword evidence="2" id="KW-0813">Transport</keyword>
<feature type="domain" description="Major facilitator superfamily (MFS) profile" evidence="7">
    <location>
        <begin position="1"/>
        <end position="393"/>
    </location>
</feature>
<proteinExistence type="predicted"/>
<dbReference type="SUPFAM" id="SSF103473">
    <property type="entry name" value="MFS general substrate transporter"/>
    <property type="match status" value="1"/>
</dbReference>
<dbReference type="CDD" id="cd17328">
    <property type="entry name" value="MFS_spinster_like"/>
    <property type="match status" value="1"/>
</dbReference>
<comment type="subcellular location">
    <subcellularLocation>
        <location evidence="1">Membrane</location>
        <topology evidence="1">Multi-pass membrane protein</topology>
    </subcellularLocation>
</comment>
<feature type="transmembrane region" description="Helical" evidence="6">
    <location>
        <begin position="239"/>
        <end position="260"/>
    </location>
</feature>
<dbReference type="PANTHER" id="PTHR23505">
    <property type="entry name" value="SPINSTER"/>
    <property type="match status" value="1"/>
</dbReference>
<feature type="transmembrane region" description="Helical" evidence="6">
    <location>
        <begin position="272"/>
        <end position="293"/>
    </location>
</feature>
<keyword evidence="3 6" id="KW-0812">Transmembrane</keyword>
<gene>
    <name evidence="8" type="ORF">GPA27_02960</name>
</gene>
<dbReference type="InterPro" id="IPR020846">
    <property type="entry name" value="MFS_dom"/>
</dbReference>
<dbReference type="PANTHER" id="PTHR23505:SF79">
    <property type="entry name" value="PROTEIN SPINSTER"/>
    <property type="match status" value="1"/>
</dbReference>
<dbReference type="Proteomes" id="UP000634522">
    <property type="component" value="Unassembled WGS sequence"/>
</dbReference>
<dbReference type="InterPro" id="IPR036259">
    <property type="entry name" value="MFS_trans_sf"/>
</dbReference>
<keyword evidence="9" id="KW-1185">Reference proteome</keyword>
<dbReference type="EMBL" id="WTVS01000004">
    <property type="protein sequence ID" value="NMF96355.1"/>
    <property type="molecule type" value="Genomic_DNA"/>
</dbReference>
<evidence type="ECO:0000259" key="7">
    <source>
        <dbReference type="PROSITE" id="PS50850"/>
    </source>
</evidence>
<protein>
    <submittedName>
        <fullName evidence="8">MFS transporter</fullName>
    </submittedName>
</protein>